<gene>
    <name evidence="7" type="ORF">COR50_19010</name>
</gene>
<dbReference type="InterPro" id="IPR036388">
    <property type="entry name" value="WH-like_DNA-bd_sf"/>
</dbReference>
<organism evidence="7 8">
    <name type="scientific">Chitinophaga caeni</name>
    <dbReference type="NCBI Taxonomy" id="2029983"/>
    <lineage>
        <taxon>Bacteria</taxon>
        <taxon>Pseudomonadati</taxon>
        <taxon>Bacteroidota</taxon>
        <taxon>Chitinophagia</taxon>
        <taxon>Chitinophagales</taxon>
        <taxon>Chitinophagaceae</taxon>
        <taxon>Chitinophaga</taxon>
    </lineage>
</organism>
<dbReference type="GO" id="GO:0006352">
    <property type="term" value="P:DNA-templated transcription initiation"/>
    <property type="evidence" value="ECO:0007669"/>
    <property type="project" value="InterPro"/>
</dbReference>
<dbReference type="RefSeq" id="WP_098195458.1">
    <property type="nucleotide sequence ID" value="NZ_CP023777.1"/>
</dbReference>
<dbReference type="PANTHER" id="PTHR43133">
    <property type="entry name" value="RNA POLYMERASE ECF-TYPE SIGMA FACTO"/>
    <property type="match status" value="1"/>
</dbReference>
<dbReference type="InterPro" id="IPR014284">
    <property type="entry name" value="RNA_pol_sigma-70_dom"/>
</dbReference>
<evidence type="ECO:0000256" key="1">
    <source>
        <dbReference type="ARBA" id="ARBA00010641"/>
    </source>
</evidence>
<dbReference type="AlphaFoldDB" id="A0A291QYR3"/>
<evidence type="ECO:0008006" key="9">
    <source>
        <dbReference type="Google" id="ProtNLM"/>
    </source>
</evidence>
<dbReference type="Proteomes" id="UP000220133">
    <property type="component" value="Chromosome"/>
</dbReference>
<dbReference type="GO" id="GO:0003677">
    <property type="term" value="F:DNA binding"/>
    <property type="evidence" value="ECO:0007669"/>
    <property type="project" value="InterPro"/>
</dbReference>
<sequence length="184" mass="21514">MKAANGDEYVYKLLFEQHWNRVYQVALSFLKNTEEAKDAVQLVFIKLWEKRSYLKEVENFEAWLYVMARNTIIKLMNKKVIKPVELPGDVLPDNYLTPEAAMNYKQLENLLQEAVERLPPQQSLIFKLSRENGLTHPQIAKQLNIAPATVKSHMIRALNSIREYIRQKSSVSLWIFIIVSGFFK</sequence>
<protein>
    <recommendedName>
        <fullName evidence="9">RNA polymerase sigma-70 factor</fullName>
    </recommendedName>
</protein>
<dbReference type="NCBIfam" id="TIGR02937">
    <property type="entry name" value="sigma70-ECF"/>
    <property type="match status" value="1"/>
</dbReference>
<dbReference type="SUPFAM" id="SSF88946">
    <property type="entry name" value="Sigma2 domain of RNA polymerase sigma factors"/>
    <property type="match status" value="1"/>
</dbReference>
<dbReference type="CDD" id="cd06171">
    <property type="entry name" value="Sigma70_r4"/>
    <property type="match status" value="1"/>
</dbReference>
<evidence type="ECO:0000256" key="4">
    <source>
        <dbReference type="ARBA" id="ARBA00023163"/>
    </source>
</evidence>
<dbReference type="PANTHER" id="PTHR43133:SF46">
    <property type="entry name" value="RNA POLYMERASE SIGMA-70 FACTOR ECF SUBFAMILY"/>
    <property type="match status" value="1"/>
</dbReference>
<feature type="domain" description="RNA polymerase sigma factor 70 region 4 type 2" evidence="6">
    <location>
        <begin position="110"/>
        <end position="158"/>
    </location>
</feature>
<feature type="domain" description="RNA polymerase sigma-70 region 2" evidence="5">
    <location>
        <begin position="14"/>
        <end position="78"/>
    </location>
</feature>
<dbReference type="Gene3D" id="1.10.10.10">
    <property type="entry name" value="Winged helix-like DNA-binding domain superfamily/Winged helix DNA-binding domain"/>
    <property type="match status" value="1"/>
</dbReference>
<dbReference type="OrthoDB" id="759001at2"/>
<dbReference type="Pfam" id="PF08281">
    <property type="entry name" value="Sigma70_r4_2"/>
    <property type="match status" value="1"/>
</dbReference>
<dbReference type="SUPFAM" id="SSF88659">
    <property type="entry name" value="Sigma3 and sigma4 domains of RNA polymerase sigma factors"/>
    <property type="match status" value="1"/>
</dbReference>
<evidence type="ECO:0000313" key="8">
    <source>
        <dbReference type="Proteomes" id="UP000220133"/>
    </source>
</evidence>
<dbReference type="InterPro" id="IPR007627">
    <property type="entry name" value="RNA_pol_sigma70_r2"/>
</dbReference>
<dbReference type="InterPro" id="IPR039425">
    <property type="entry name" value="RNA_pol_sigma-70-like"/>
</dbReference>
<evidence type="ECO:0000259" key="6">
    <source>
        <dbReference type="Pfam" id="PF08281"/>
    </source>
</evidence>
<keyword evidence="2" id="KW-0805">Transcription regulation</keyword>
<dbReference type="InterPro" id="IPR013325">
    <property type="entry name" value="RNA_pol_sigma_r2"/>
</dbReference>
<keyword evidence="4" id="KW-0804">Transcription</keyword>
<dbReference type="InterPro" id="IPR013249">
    <property type="entry name" value="RNA_pol_sigma70_r4_t2"/>
</dbReference>
<keyword evidence="8" id="KW-1185">Reference proteome</keyword>
<dbReference type="Gene3D" id="1.10.1740.10">
    <property type="match status" value="1"/>
</dbReference>
<dbReference type="InterPro" id="IPR013324">
    <property type="entry name" value="RNA_pol_sigma_r3/r4-like"/>
</dbReference>
<dbReference type="Pfam" id="PF04542">
    <property type="entry name" value="Sigma70_r2"/>
    <property type="match status" value="1"/>
</dbReference>
<evidence type="ECO:0000313" key="7">
    <source>
        <dbReference type="EMBL" id="ATL49090.1"/>
    </source>
</evidence>
<evidence type="ECO:0000256" key="3">
    <source>
        <dbReference type="ARBA" id="ARBA00023082"/>
    </source>
</evidence>
<dbReference type="KEGG" id="cbae:COR50_19010"/>
<name>A0A291QYR3_9BACT</name>
<dbReference type="EMBL" id="CP023777">
    <property type="protein sequence ID" value="ATL49090.1"/>
    <property type="molecule type" value="Genomic_DNA"/>
</dbReference>
<proteinExistence type="inferred from homology"/>
<evidence type="ECO:0000256" key="2">
    <source>
        <dbReference type="ARBA" id="ARBA00023015"/>
    </source>
</evidence>
<accession>A0A291QYR3</accession>
<dbReference type="GO" id="GO:0016987">
    <property type="term" value="F:sigma factor activity"/>
    <property type="evidence" value="ECO:0007669"/>
    <property type="project" value="UniProtKB-KW"/>
</dbReference>
<evidence type="ECO:0000259" key="5">
    <source>
        <dbReference type="Pfam" id="PF04542"/>
    </source>
</evidence>
<keyword evidence="3" id="KW-0731">Sigma factor</keyword>
<reference evidence="7 8" key="1">
    <citation type="submission" date="2017-10" db="EMBL/GenBank/DDBJ databases">
        <title>Paenichitinophaga pekingensis gen. nov., sp. nov., isolated from activated sludge.</title>
        <authorList>
            <person name="Jin D."/>
            <person name="Kong X."/>
            <person name="Deng Y."/>
            <person name="Bai Z."/>
        </authorList>
    </citation>
    <scope>NUCLEOTIDE SEQUENCE [LARGE SCALE GENOMIC DNA]</scope>
    <source>
        <strain evidence="7 8">13</strain>
    </source>
</reference>
<comment type="similarity">
    <text evidence="1">Belongs to the sigma-70 factor family. ECF subfamily.</text>
</comment>